<evidence type="ECO:0000313" key="2">
    <source>
        <dbReference type="EMBL" id="MBN7817470.1"/>
    </source>
</evidence>
<evidence type="ECO:0000259" key="1">
    <source>
        <dbReference type="Pfam" id="PF12508"/>
    </source>
</evidence>
<feature type="domain" description="Conjugative transposon TraM C-terminal" evidence="1">
    <location>
        <begin position="252"/>
        <end position="396"/>
    </location>
</feature>
<dbReference type="InterPro" id="IPR055407">
    <property type="entry name" value="TraM_C"/>
</dbReference>
<proteinExistence type="predicted"/>
<protein>
    <submittedName>
        <fullName evidence="2">Conjugative transposon protein TraM</fullName>
    </submittedName>
</protein>
<keyword evidence="3" id="KW-1185">Reference proteome</keyword>
<accession>A0ABS3CL38</accession>
<dbReference type="RefSeq" id="WP_206588141.1">
    <property type="nucleotide sequence ID" value="NZ_JAFKCU010000005.1"/>
</dbReference>
<dbReference type="InterPro" id="IPR022187">
    <property type="entry name" value="Conjug_transposon_TraM"/>
</dbReference>
<sequence length="401" mass="44344">MKVNTEKQMKERKFLMVLPLLTFPFLCLAFWALGGGKGSGTETGIEVSGLNLELPSPDINETSLDKLESYQQADLREKELKEQLRLDPFADYDEKRSDAFLSDTLKSGNLLETEIALQEKLESFQQLIQESTVEPVSPSEEIPEFEPKVNAGEIQQLEALMNSLNASDQVDPEMQQIDKMLEKLLDVQHPQRVHERMEASELAAKENVYAVSLEPIKTLPKMHSNPNVQSVNRFYGLEEKRVLDVPDIPPGIPARVTRDQEVVSGATLEMEFKEPVYVAGKSFPKGTLVTGICTLQGDRLKIEISAIRSGNFILPVSLTAMDLDAIEGIRVPDTITRDAVKEGTSGGIQSMGQLSLASSWEAQASMSGMETLKGILSKKARLVKVTVKAGHPLLLVDQSNH</sequence>
<dbReference type="Pfam" id="PF12508">
    <property type="entry name" value="Transposon_TraM"/>
    <property type="match status" value="1"/>
</dbReference>
<dbReference type="NCBIfam" id="TIGR03779">
    <property type="entry name" value="Bac_Flav_CT_M"/>
    <property type="match status" value="1"/>
</dbReference>
<dbReference type="EMBL" id="JAFKCU010000005">
    <property type="protein sequence ID" value="MBN7817470.1"/>
    <property type="molecule type" value="Genomic_DNA"/>
</dbReference>
<reference evidence="2 3" key="1">
    <citation type="submission" date="2021-03" db="EMBL/GenBank/DDBJ databases">
        <title>novel species isolated from a fishpond in China.</title>
        <authorList>
            <person name="Lu H."/>
            <person name="Cai Z."/>
        </authorList>
    </citation>
    <scope>NUCLEOTIDE SEQUENCE [LARGE SCALE GENOMIC DNA]</scope>
    <source>
        <strain evidence="2 3">YJ13C</strain>
    </source>
</reference>
<dbReference type="Proteomes" id="UP000664480">
    <property type="component" value="Unassembled WGS sequence"/>
</dbReference>
<gene>
    <name evidence="2" type="primary">traM</name>
    <name evidence="2" type="ORF">J0A69_18660</name>
</gene>
<comment type="caution">
    <text evidence="2">The sequence shown here is derived from an EMBL/GenBank/DDBJ whole genome shotgun (WGS) entry which is preliminary data.</text>
</comment>
<name>A0ABS3CL38_9BACT</name>
<evidence type="ECO:0000313" key="3">
    <source>
        <dbReference type="Proteomes" id="UP000664480"/>
    </source>
</evidence>
<organism evidence="2 3">
    <name type="scientific">Algoriphagus pacificus</name>
    <dbReference type="NCBI Taxonomy" id="2811234"/>
    <lineage>
        <taxon>Bacteria</taxon>
        <taxon>Pseudomonadati</taxon>
        <taxon>Bacteroidota</taxon>
        <taxon>Cytophagia</taxon>
        <taxon>Cytophagales</taxon>
        <taxon>Cyclobacteriaceae</taxon>
        <taxon>Algoriphagus</taxon>
    </lineage>
</organism>